<accession>A0A256FFY8</accession>
<dbReference type="Pfam" id="PF00528">
    <property type="entry name" value="BPD_transp_1"/>
    <property type="match status" value="1"/>
</dbReference>
<dbReference type="EMBL" id="NNRJ01000053">
    <property type="protein sequence ID" value="OYR13351.1"/>
    <property type="molecule type" value="Genomic_DNA"/>
</dbReference>
<evidence type="ECO:0000256" key="8">
    <source>
        <dbReference type="ARBA" id="ARBA00023136"/>
    </source>
</evidence>
<gene>
    <name evidence="11" type="ORF">CEV31_3468</name>
</gene>
<feature type="transmembrane region" description="Helical" evidence="9">
    <location>
        <begin position="189"/>
        <end position="211"/>
    </location>
</feature>
<evidence type="ECO:0000256" key="1">
    <source>
        <dbReference type="ARBA" id="ARBA00004429"/>
    </source>
</evidence>
<evidence type="ECO:0000256" key="5">
    <source>
        <dbReference type="ARBA" id="ARBA00022692"/>
    </source>
</evidence>
<dbReference type="GO" id="GO:0006865">
    <property type="term" value="P:amino acid transport"/>
    <property type="evidence" value="ECO:0007669"/>
    <property type="project" value="UniProtKB-KW"/>
</dbReference>
<keyword evidence="8 9" id="KW-0472">Membrane</keyword>
<protein>
    <submittedName>
        <fullName evidence="11">Amino ABC transporter, permease, 3-TM region, His/Glu/Gln/Arg/opine family domain protein</fullName>
    </submittedName>
</protein>
<dbReference type="PROSITE" id="PS50928">
    <property type="entry name" value="ABC_TM1"/>
    <property type="match status" value="1"/>
</dbReference>
<comment type="caution">
    <text evidence="11">The sequence shown here is derived from an EMBL/GenBank/DDBJ whole genome shotgun (WGS) entry which is preliminary data.</text>
</comment>
<name>A0A256FFY8_9HYPH</name>
<dbReference type="GO" id="GO:0022857">
    <property type="term" value="F:transmembrane transporter activity"/>
    <property type="evidence" value="ECO:0007669"/>
    <property type="project" value="InterPro"/>
</dbReference>
<dbReference type="InterPro" id="IPR000515">
    <property type="entry name" value="MetI-like"/>
</dbReference>
<evidence type="ECO:0000256" key="9">
    <source>
        <dbReference type="RuleBase" id="RU363032"/>
    </source>
</evidence>
<reference evidence="11 12" key="1">
    <citation type="submission" date="2017-07" db="EMBL/GenBank/DDBJ databases">
        <title>Phylogenetic study on the rhizospheric bacterium Ochrobactrum sp. A44.</title>
        <authorList>
            <person name="Krzyzanowska D.M."/>
            <person name="Ossowicki A."/>
            <person name="Rajewska M."/>
            <person name="Maciag T."/>
            <person name="Kaczynski Z."/>
            <person name="Czerwicka M."/>
            <person name="Jafra S."/>
        </authorList>
    </citation>
    <scope>NUCLEOTIDE SEQUENCE [LARGE SCALE GENOMIC DNA]</scope>
    <source>
        <strain evidence="11 12">DSM 7216</strain>
    </source>
</reference>
<evidence type="ECO:0000256" key="2">
    <source>
        <dbReference type="ARBA" id="ARBA00010072"/>
    </source>
</evidence>
<dbReference type="GO" id="GO:0043190">
    <property type="term" value="C:ATP-binding cassette (ABC) transporter complex"/>
    <property type="evidence" value="ECO:0007669"/>
    <property type="project" value="InterPro"/>
</dbReference>
<evidence type="ECO:0000259" key="10">
    <source>
        <dbReference type="PROSITE" id="PS50928"/>
    </source>
</evidence>
<evidence type="ECO:0000256" key="7">
    <source>
        <dbReference type="ARBA" id="ARBA00022989"/>
    </source>
</evidence>
<comment type="subcellular location">
    <subcellularLocation>
        <location evidence="1">Cell inner membrane</location>
        <topology evidence="1">Multi-pass membrane protein</topology>
    </subcellularLocation>
    <subcellularLocation>
        <location evidence="9">Cell membrane</location>
        <topology evidence="9">Multi-pass membrane protein</topology>
    </subcellularLocation>
</comment>
<dbReference type="InterPro" id="IPR010065">
    <property type="entry name" value="AA_ABC_transptr_permease_3TM"/>
</dbReference>
<feature type="transmembrane region" description="Helical" evidence="9">
    <location>
        <begin position="23"/>
        <end position="44"/>
    </location>
</feature>
<proteinExistence type="inferred from homology"/>
<evidence type="ECO:0000313" key="12">
    <source>
        <dbReference type="Proteomes" id="UP000215590"/>
    </source>
</evidence>
<keyword evidence="5 9" id="KW-0812">Transmembrane</keyword>
<evidence type="ECO:0000256" key="4">
    <source>
        <dbReference type="ARBA" id="ARBA00022475"/>
    </source>
</evidence>
<dbReference type="PANTHER" id="PTHR30614:SF37">
    <property type="entry name" value="AMINO-ACID ABC TRANSPORTER PERMEASE PROTEIN YHDX-RELATED"/>
    <property type="match status" value="1"/>
</dbReference>
<evidence type="ECO:0000256" key="3">
    <source>
        <dbReference type="ARBA" id="ARBA00022448"/>
    </source>
</evidence>
<evidence type="ECO:0000256" key="6">
    <source>
        <dbReference type="ARBA" id="ARBA00022970"/>
    </source>
</evidence>
<feature type="domain" description="ABC transmembrane type-1" evidence="10">
    <location>
        <begin position="20"/>
        <end position="208"/>
    </location>
</feature>
<comment type="similarity">
    <text evidence="2">Belongs to the binding-protein-dependent transport system permease family. HisMQ subfamily.</text>
</comment>
<dbReference type="Proteomes" id="UP000215590">
    <property type="component" value="Unassembled WGS sequence"/>
</dbReference>
<dbReference type="AlphaFoldDB" id="A0A256FFY8"/>
<dbReference type="CDD" id="cd06261">
    <property type="entry name" value="TM_PBP2"/>
    <property type="match status" value="1"/>
</dbReference>
<evidence type="ECO:0000313" key="11">
    <source>
        <dbReference type="EMBL" id="OYR13351.1"/>
    </source>
</evidence>
<dbReference type="PANTHER" id="PTHR30614">
    <property type="entry name" value="MEMBRANE COMPONENT OF AMINO ACID ABC TRANSPORTER"/>
    <property type="match status" value="1"/>
</dbReference>
<keyword evidence="3 9" id="KW-0813">Transport</keyword>
<keyword evidence="6" id="KW-0029">Amino-acid transport</keyword>
<sequence length="223" mass="24185">MFSDAYDLFLQYQDTYLTGVKNALSAAALGLAFALIIGVFAGISRFQSSNIFSRMIAVYVSIVRNTPLLVQVYFIYFGLPACDITLSAFWTGVIALTFNSGAYISEMVRGGLNAIPKGQSEAASALGLNQGLQLRKVILPQAAPVILPAVTGQFVQLIKDTSLLYTIAVLEITKAADDVANESYQFLPAYLVSCVLYIIICVTLNVVIDVYESRAGFSKHKRA</sequence>
<keyword evidence="7 9" id="KW-1133">Transmembrane helix</keyword>
<organism evidence="11 12">
    <name type="scientific">Brucella thiophenivorans</name>
    <dbReference type="NCBI Taxonomy" id="571255"/>
    <lineage>
        <taxon>Bacteria</taxon>
        <taxon>Pseudomonadati</taxon>
        <taxon>Pseudomonadota</taxon>
        <taxon>Alphaproteobacteria</taxon>
        <taxon>Hyphomicrobiales</taxon>
        <taxon>Brucellaceae</taxon>
        <taxon>Brucella/Ochrobactrum group</taxon>
        <taxon>Brucella</taxon>
    </lineage>
</organism>
<dbReference type="InterPro" id="IPR035906">
    <property type="entry name" value="MetI-like_sf"/>
</dbReference>
<keyword evidence="12" id="KW-1185">Reference proteome</keyword>
<dbReference type="InterPro" id="IPR043429">
    <property type="entry name" value="ArtM/GltK/GlnP/TcyL/YhdX-like"/>
</dbReference>
<keyword evidence="4" id="KW-1003">Cell membrane</keyword>
<dbReference type="Gene3D" id="1.10.3720.10">
    <property type="entry name" value="MetI-like"/>
    <property type="match status" value="1"/>
</dbReference>
<dbReference type="RefSeq" id="WP_094508933.1">
    <property type="nucleotide sequence ID" value="NZ_JBHEEK010000024.1"/>
</dbReference>
<dbReference type="NCBIfam" id="TIGR01726">
    <property type="entry name" value="HEQRo_perm_3TM"/>
    <property type="match status" value="1"/>
</dbReference>
<dbReference type="SUPFAM" id="SSF161098">
    <property type="entry name" value="MetI-like"/>
    <property type="match status" value="1"/>
</dbReference>
<dbReference type="OrthoDB" id="7190458at2"/>